<protein>
    <submittedName>
        <fullName evidence="9">Exopolysaccharide biosynthesis polyprenyl glycosylphosphotransferase</fullName>
    </submittedName>
</protein>
<evidence type="ECO:0000259" key="8">
    <source>
        <dbReference type="Pfam" id="PF02397"/>
    </source>
</evidence>
<keyword evidence="4 7" id="KW-0812">Transmembrane</keyword>
<dbReference type="GO" id="GO:0016780">
    <property type="term" value="F:phosphotransferase activity, for other substituted phosphate groups"/>
    <property type="evidence" value="ECO:0007669"/>
    <property type="project" value="TreeGrafter"/>
</dbReference>
<dbReference type="InterPro" id="IPR003362">
    <property type="entry name" value="Bact_transf"/>
</dbReference>
<evidence type="ECO:0000256" key="4">
    <source>
        <dbReference type="ARBA" id="ARBA00022692"/>
    </source>
</evidence>
<dbReference type="Proteomes" id="UP000568106">
    <property type="component" value="Unassembled WGS sequence"/>
</dbReference>
<evidence type="ECO:0000313" key="9">
    <source>
        <dbReference type="EMBL" id="MBB5315840.1"/>
    </source>
</evidence>
<dbReference type="Pfam" id="PF02397">
    <property type="entry name" value="Bac_transf"/>
    <property type="match status" value="1"/>
</dbReference>
<comment type="caution">
    <text evidence="9">The sequence shown here is derived from an EMBL/GenBank/DDBJ whole genome shotgun (WGS) entry which is preliminary data.</text>
</comment>
<feature type="transmembrane region" description="Helical" evidence="7">
    <location>
        <begin position="294"/>
        <end position="315"/>
    </location>
</feature>
<dbReference type="Gene3D" id="3.40.50.720">
    <property type="entry name" value="NAD(P)-binding Rossmann-like Domain"/>
    <property type="match status" value="1"/>
</dbReference>
<gene>
    <name evidence="9" type="ORF">HDF09_000490</name>
</gene>
<dbReference type="PANTHER" id="PTHR30576">
    <property type="entry name" value="COLANIC BIOSYNTHESIS UDP-GLUCOSE LIPID CARRIER TRANSFERASE"/>
    <property type="match status" value="1"/>
</dbReference>
<dbReference type="InterPro" id="IPR036291">
    <property type="entry name" value="NAD(P)-bd_dom_sf"/>
</dbReference>
<feature type="transmembrane region" description="Helical" evidence="7">
    <location>
        <begin position="12"/>
        <end position="30"/>
    </location>
</feature>
<dbReference type="AlphaFoldDB" id="A0A7W8IGK9"/>
<comment type="subcellular location">
    <subcellularLocation>
        <location evidence="1">Membrane</location>
        <topology evidence="1">Multi-pass membrane protein</topology>
    </subcellularLocation>
</comment>
<dbReference type="InterPro" id="IPR017475">
    <property type="entry name" value="EPS_sugar_tfrase"/>
</dbReference>
<feature type="domain" description="Bacterial sugar transferase" evidence="8">
    <location>
        <begin position="289"/>
        <end position="477"/>
    </location>
</feature>
<feature type="transmembrane region" description="Helical" evidence="7">
    <location>
        <begin position="50"/>
        <end position="67"/>
    </location>
</feature>
<organism evidence="9 10">
    <name type="scientific">Tunturiibacter empetritectus</name>
    <dbReference type="NCBI Taxonomy" id="3069691"/>
    <lineage>
        <taxon>Bacteria</taxon>
        <taxon>Pseudomonadati</taxon>
        <taxon>Acidobacteriota</taxon>
        <taxon>Terriglobia</taxon>
        <taxon>Terriglobales</taxon>
        <taxon>Acidobacteriaceae</taxon>
        <taxon>Tunturiibacter</taxon>
    </lineage>
</organism>
<evidence type="ECO:0000256" key="2">
    <source>
        <dbReference type="ARBA" id="ARBA00006464"/>
    </source>
</evidence>
<dbReference type="GO" id="GO:0016020">
    <property type="term" value="C:membrane"/>
    <property type="evidence" value="ECO:0007669"/>
    <property type="project" value="UniProtKB-SubCell"/>
</dbReference>
<dbReference type="SUPFAM" id="SSF51735">
    <property type="entry name" value="NAD(P)-binding Rossmann-fold domains"/>
    <property type="match status" value="1"/>
</dbReference>
<evidence type="ECO:0000256" key="7">
    <source>
        <dbReference type="SAM" id="Phobius"/>
    </source>
</evidence>
<proteinExistence type="inferred from homology"/>
<feature type="transmembrane region" description="Helical" evidence="7">
    <location>
        <begin position="119"/>
        <end position="139"/>
    </location>
</feature>
<name>A0A7W8IGK9_9BACT</name>
<evidence type="ECO:0000256" key="1">
    <source>
        <dbReference type="ARBA" id="ARBA00004141"/>
    </source>
</evidence>
<evidence type="ECO:0000256" key="5">
    <source>
        <dbReference type="ARBA" id="ARBA00022989"/>
    </source>
</evidence>
<evidence type="ECO:0000256" key="3">
    <source>
        <dbReference type="ARBA" id="ARBA00022679"/>
    </source>
</evidence>
<keyword evidence="10" id="KW-1185">Reference proteome</keyword>
<dbReference type="EMBL" id="JACHDY010000001">
    <property type="protein sequence ID" value="MBB5315840.1"/>
    <property type="molecule type" value="Genomic_DNA"/>
</dbReference>
<dbReference type="PANTHER" id="PTHR30576:SF10">
    <property type="entry name" value="SLL5057 PROTEIN"/>
    <property type="match status" value="1"/>
</dbReference>
<keyword evidence="5 7" id="KW-1133">Transmembrane helix</keyword>
<sequence length="483" mass="54590">MTPSNRTTILELAPIGDLGLLFCCLGLSYITAVHQRPFDVFNSLETHYPIQVFAATLVLALGWHVVLRSNGFYRSRRLAGSVREALDVCTASSLCAVLSCIWLWLIASRSMRNTIDLAVVAALFGIMSFAAFLTTRLVARATMQAFRARGHNRRHVLIVGTNRRANSFVRELDNHPEWGYCVQGFVDDQWWSKQTADSQLGALVGGLDSIPELLRTLPVDEVIVALPLASFYQQIAGIISSCRDHGIAVRFLGTFFDQAESKRSDFMRETVGTITLHDESWNAWAFMIKRATDVTVSLLLLVVLAPLFLMIALLIKLTDPGPVFFRQVRMGYGKRSFEILKFRTMVQDAERLMSQVEHLNETQGPTFKLKNDPRITRAGSFLRKTSLDEIPQLINVLVGHMSLVGPRPLPLRDYEGFSQDWHRRRFSVKPGITCLWQIMGRSSIGFDEWMALDMRYIDQWSVWLDIKILFQTIPAVFRGSGAV</sequence>
<dbReference type="Pfam" id="PF13727">
    <property type="entry name" value="CoA_binding_3"/>
    <property type="match status" value="1"/>
</dbReference>
<feature type="transmembrane region" description="Helical" evidence="7">
    <location>
        <begin position="88"/>
        <end position="107"/>
    </location>
</feature>
<accession>A0A7W8IGK9</accession>
<dbReference type="NCBIfam" id="TIGR03025">
    <property type="entry name" value="EPS_sugtrans"/>
    <property type="match status" value="1"/>
</dbReference>
<evidence type="ECO:0000313" key="10">
    <source>
        <dbReference type="Proteomes" id="UP000568106"/>
    </source>
</evidence>
<keyword evidence="3" id="KW-0808">Transferase</keyword>
<evidence type="ECO:0000256" key="6">
    <source>
        <dbReference type="ARBA" id="ARBA00023136"/>
    </source>
</evidence>
<comment type="similarity">
    <text evidence="2">Belongs to the bacterial sugar transferase family.</text>
</comment>
<keyword evidence="6 7" id="KW-0472">Membrane</keyword>
<reference evidence="9" key="1">
    <citation type="submission" date="2020-08" db="EMBL/GenBank/DDBJ databases">
        <title>Genomic Encyclopedia of Type Strains, Phase IV (KMG-V): Genome sequencing to study the core and pangenomes of soil and plant-associated prokaryotes.</title>
        <authorList>
            <person name="Whitman W."/>
        </authorList>
    </citation>
    <scope>NUCLEOTIDE SEQUENCE [LARGE SCALE GENOMIC DNA]</scope>
    <source>
        <strain evidence="9">M8UP27</strain>
    </source>
</reference>